<name>A0ABS2KRF0_9NOCA</name>
<feature type="transmembrane region" description="Helical" evidence="8">
    <location>
        <begin position="35"/>
        <end position="60"/>
    </location>
</feature>
<dbReference type="EMBL" id="JAFBBK010000001">
    <property type="protein sequence ID" value="MBM7413836.1"/>
    <property type="molecule type" value="Genomic_DNA"/>
</dbReference>
<gene>
    <name evidence="9" type="ORF">JOE42_000569</name>
</gene>
<reference evidence="9 10" key="1">
    <citation type="submission" date="2021-01" db="EMBL/GenBank/DDBJ databases">
        <title>Genomics of switchgrass bacterial isolates.</title>
        <authorList>
            <person name="Shade A."/>
        </authorList>
    </citation>
    <scope>NUCLEOTIDE SEQUENCE [LARGE SCALE GENOMIC DNA]</scope>
    <source>
        <strain evidence="9 10">PvP111</strain>
    </source>
</reference>
<dbReference type="InterPro" id="IPR051629">
    <property type="entry name" value="Sulfite_efflux_TDT"/>
</dbReference>
<evidence type="ECO:0000256" key="1">
    <source>
        <dbReference type="ARBA" id="ARBA00004651"/>
    </source>
</evidence>
<accession>A0ABS2KRF0</accession>
<dbReference type="Proteomes" id="UP000703038">
    <property type="component" value="Unassembled WGS sequence"/>
</dbReference>
<protein>
    <submittedName>
        <fullName evidence="9">Tellurite resistance protein TehA-like permease</fullName>
    </submittedName>
</protein>
<evidence type="ECO:0000256" key="8">
    <source>
        <dbReference type="SAM" id="Phobius"/>
    </source>
</evidence>
<evidence type="ECO:0000256" key="7">
    <source>
        <dbReference type="ARBA" id="ARBA00023136"/>
    </source>
</evidence>
<dbReference type="PANTHER" id="PTHR31686">
    <property type="match status" value="1"/>
</dbReference>
<evidence type="ECO:0000256" key="2">
    <source>
        <dbReference type="ARBA" id="ARBA00008566"/>
    </source>
</evidence>
<keyword evidence="6 8" id="KW-1133">Transmembrane helix</keyword>
<evidence type="ECO:0000256" key="5">
    <source>
        <dbReference type="ARBA" id="ARBA00022692"/>
    </source>
</evidence>
<evidence type="ECO:0000313" key="10">
    <source>
        <dbReference type="Proteomes" id="UP000703038"/>
    </source>
</evidence>
<proteinExistence type="inferred from homology"/>
<sequence>MLGVVGQAITAANLLGTQAAAVFTGEQASVAVGLHVVGIVLGLVLGGFAALLFATATALTVRAFRHALPFSLTWWSFTFPIGTCVTGASALGGALGSALVDDLAVALFAVLSVAWATVATRTVRGTLRGTIVVPA</sequence>
<comment type="caution">
    <text evidence="9">The sequence shown here is derived from an EMBL/GenBank/DDBJ whole genome shotgun (WGS) entry which is preliminary data.</text>
</comment>
<dbReference type="Gene3D" id="1.50.10.150">
    <property type="entry name" value="Voltage-dependent anion channel"/>
    <property type="match status" value="1"/>
</dbReference>
<evidence type="ECO:0000313" key="9">
    <source>
        <dbReference type="EMBL" id="MBM7413836.1"/>
    </source>
</evidence>
<organism evidence="9 10">
    <name type="scientific">Rhodococcoides corynebacterioides</name>
    <dbReference type="NCBI Taxonomy" id="53972"/>
    <lineage>
        <taxon>Bacteria</taxon>
        <taxon>Bacillati</taxon>
        <taxon>Actinomycetota</taxon>
        <taxon>Actinomycetes</taxon>
        <taxon>Mycobacteriales</taxon>
        <taxon>Nocardiaceae</taxon>
        <taxon>Rhodococcoides</taxon>
    </lineage>
</organism>
<feature type="transmembrane region" description="Helical" evidence="8">
    <location>
        <begin position="103"/>
        <end position="120"/>
    </location>
</feature>
<keyword evidence="4" id="KW-1003">Cell membrane</keyword>
<keyword evidence="5 8" id="KW-0812">Transmembrane</keyword>
<evidence type="ECO:0000256" key="6">
    <source>
        <dbReference type="ARBA" id="ARBA00022989"/>
    </source>
</evidence>
<comment type="subcellular location">
    <subcellularLocation>
        <location evidence="1">Cell membrane</location>
        <topology evidence="1">Multi-pass membrane protein</topology>
    </subcellularLocation>
</comment>
<dbReference type="InterPro" id="IPR004695">
    <property type="entry name" value="SLAC1/Mae1/Ssu1/TehA"/>
</dbReference>
<evidence type="ECO:0000256" key="3">
    <source>
        <dbReference type="ARBA" id="ARBA00022448"/>
    </source>
</evidence>
<dbReference type="Pfam" id="PF03595">
    <property type="entry name" value="SLAC1"/>
    <property type="match status" value="1"/>
</dbReference>
<dbReference type="PANTHER" id="PTHR31686:SF1">
    <property type="entry name" value="SULFITE EFFLUX PUMP SSU1"/>
    <property type="match status" value="1"/>
</dbReference>
<comment type="similarity">
    <text evidence="2">Belongs to the tellurite-resistance/dicarboxylate transporter (TDT) family.</text>
</comment>
<feature type="transmembrane region" description="Helical" evidence="8">
    <location>
        <begin position="72"/>
        <end position="91"/>
    </location>
</feature>
<evidence type="ECO:0000256" key="4">
    <source>
        <dbReference type="ARBA" id="ARBA00022475"/>
    </source>
</evidence>
<keyword evidence="10" id="KW-1185">Reference proteome</keyword>
<keyword evidence="3" id="KW-0813">Transport</keyword>
<dbReference type="InterPro" id="IPR038665">
    <property type="entry name" value="Voltage-dep_anion_channel_sf"/>
</dbReference>
<keyword evidence="7 8" id="KW-0472">Membrane</keyword>